<feature type="transmembrane region" description="Helical" evidence="1">
    <location>
        <begin position="42"/>
        <end position="64"/>
    </location>
</feature>
<evidence type="ECO:0000256" key="1">
    <source>
        <dbReference type="SAM" id="Phobius"/>
    </source>
</evidence>
<dbReference type="AlphaFoldDB" id="A0A844ZLN1"/>
<keyword evidence="3" id="KW-1185">Reference proteome</keyword>
<gene>
    <name evidence="2" type="ORF">GRI32_03240</name>
</gene>
<dbReference type="RefSeq" id="WP_160589707.1">
    <property type="nucleotide sequence ID" value="NZ_BAAAFP010000002.1"/>
</dbReference>
<name>A0A844ZLN1_9SPHN</name>
<sequence length="202" mass="22678">MSPEDEARRSWQSSGSASALPPLEELRTRADTFRRKIQRRNLIEYLAGVLVLLGFGWMVIVGPLPWTPAVIPAAIIRLGSALVMIGTVFTLWQLHRRTAPLDPPVDGGRNSVLDYQRAELVRQRDAIDSVFYWYILPFVPGLAVLLLAPLALSPQIGELSWFKVVLKVSLAPLVFAAVWWLNKLGARKLQAMIDEIDALRRE</sequence>
<comment type="caution">
    <text evidence="2">The sequence shown here is derived from an EMBL/GenBank/DDBJ whole genome shotgun (WGS) entry which is preliminary data.</text>
</comment>
<keyword evidence="1" id="KW-0812">Transmembrane</keyword>
<evidence type="ECO:0000313" key="3">
    <source>
        <dbReference type="Proteomes" id="UP000435243"/>
    </source>
</evidence>
<evidence type="ECO:0000313" key="2">
    <source>
        <dbReference type="EMBL" id="MXO87747.1"/>
    </source>
</evidence>
<proteinExistence type="predicted"/>
<feature type="transmembrane region" description="Helical" evidence="1">
    <location>
        <begin position="131"/>
        <end position="152"/>
    </location>
</feature>
<dbReference type="Proteomes" id="UP000435243">
    <property type="component" value="Unassembled WGS sequence"/>
</dbReference>
<protein>
    <submittedName>
        <fullName evidence="2">Uncharacterized protein</fullName>
    </submittedName>
</protein>
<accession>A0A844ZLN1</accession>
<feature type="transmembrane region" description="Helical" evidence="1">
    <location>
        <begin position="164"/>
        <end position="182"/>
    </location>
</feature>
<reference evidence="2 3" key="1">
    <citation type="submission" date="2019-12" db="EMBL/GenBank/DDBJ databases">
        <title>Genomic-based taxomic classification of the family Erythrobacteraceae.</title>
        <authorList>
            <person name="Xu L."/>
        </authorList>
    </citation>
    <scope>NUCLEOTIDE SEQUENCE [LARGE SCALE GENOMIC DNA]</scope>
    <source>
        <strain evidence="2 3">JCM 16339</strain>
    </source>
</reference>
<organism evidence="2 3">
    <name type="scientific">Alteraurantiacibacter aestuarii</name>
    <dbReference type="NCBI Taxonomy" id="650004"/>
    <lineage>
        <taxon>Bacteria</taxon>
        <taxon>Pseudomonadati</taxon>
        <taxon>Pseudomonadota</taxon>
        <taxon>Alphaproteobacteria</taxon>
        <taxon>Sphingomonadales</taxon>
        <taxon>Erythrobacteraceae</taxon>
        <taxon>Alteraurantiacibacter</taxon>
    </lineage>
</organism>
<keyword evidence="1" id="KW-0472">Membrane</keyword>
<dbReference type="EMBL" id="WTYY01000002">
    <property type="protein sequence ID" value="MXO87747.1"/>
    <property type="molecule type" value="Genomic_DNA"/>
</dbReference>
<keyword evidence="1" id="KW-1133">Transmembrane helix</keyword>
<feature type="transmembrane region" description="Helical" evidence="1">
    <location>
        <begin position="70"/>
        <end position="92"/>
    </location>
</feature>
<dbReference type="OrthoDB" id="8777999at2"/>